<keyword evidence="10" id="KW-0472">Membrane</keyword>
<dbReference type="SUPFAM" id="SSF103575">
    <property type="entry name" value="Plexin repeat"/>
    <property type="match status" value="1"/>
</dbReference>
<reference evidence="16 17" key="1">
    <citation type="journal article" date="2022" name="Gigascience">
        <title>A chromosome-level genome assembly and annotation of the desert horned lizard, Phrynosoma platyrhinos, provides insight into chromosomal rearrangements among reptiles.</title>
        <authorList>
            <person name="Koochekian N."/>
            <person name="Ascanio A."/>
            <person name="Farleigh K."/>
            <person name="Card D.C."/>
            <person name="Schield D.R."/>
            <person name="Castoe T.A."/>
            <person name="Jezkova T."/>
        </authorList>
    </citation>
    <scope>NUCLEOTIDE SEQUENCE [LARGE SCALE GENOMIC DNA]</scope>
    <source>
        <strain evidence="16">NK-2021</strain>
    </source>
</reference>
<evidence type="ECO:0000256" key="1">
    <source>
        <dbReference type="ARBA" id="ARBA00004251"/>
    </source>
</evidence>
<accession>A0ABQ7TGZ5</accession>
<proteinExistence type="inferred from homology"/>
<feature type="domain" description="PSI" evidence="15">
    <location>
        <begin position="20"/>
        <end position="68"/>
    </location>
</feature>
<evidence type="ECO:0000259" key="15">
    <source>
        <dbReference type="SMART" id="SM00423"/>
    </source>
</evidence>
<keyword evidence="6" id="KW-0732">Signal</keyword>
<evidence type="ECO:0000256" key="4">
    <source>
        <dbReference type="ARBA" id="ARBA00022536"/>
    </source>
</evidence>
<dbReference type="PRINTS" id="PR01186">
    <property type="entry name" value="INTEGRINB"/>
</dbReference>
<dbReference type="InterPro" id="IPR036465">
    <property type="entry name" value="vWFA_dom_sf"/>
</dbReference>
<evidence type="ECO:0000256" key="7">
    <source>
        <dbReference type="ARBA" id="ARBA00022737"/>
    </source>
</evidence>
<evidence type="ECO:0000259" key="14">
    <source>
        <dbReference type="SMART" id="SM00187"/>
    </source>
</evidence>
<dbReference type="Gene3D" id="3.40.50.410">
    <property type="entry name" value="von Willebrand factor, type A domain"/>
    <property type="match status" value="1"/>
</dbReference>
<dbReference type="Gene3D" id="3.30.1680.10">
    <property type="entry name" value="ligand-binding face of the semaphorins, domain 2"/>
    <property type="match status" value="1"/>
</dbReference>
<dbReference type="SMART" id="SM00423">
    <property type="entry name" value="PSI"/>
    <property type="match status" value="1"/>
</dbReference>
<dbReference type="Gene3D" id="2.60.40.1510">
    <property type="entry name" value="ntegrin, alpha v. Chain A, domain 3"/>
    <property type="match status" value="1"/>
</dbReference>
<dbReference type="InterPro" id="IPR016201">
    <property type="entry name" value="PSI"/>
</dbReference>
<evidence type="ECO:0000313" key="17">
    <source>
        <dbReference type="Proteomes" id="UP000826234"/>
    </source>
</evidence>
<organism evidence="16 17">
    <name type="scientific">Phrynosoma platyrhinos</name>
    <name type="common">Desert horned lizard</name>
    <dbReference type="NCBI Taxonomy" id="52577"/>
    <lineage>
        <taxon>Eukaryota</taxon>
        <taxon>Metazoa</taxon>
        <taxon>Chordata</taxon>
        <taxon>Craniata</taxon>
        <taxon>Vertebrata</taxon>
        <taxon>Euteleostomi</taxon>
        <taxon>Lepidosauria</taxon>
        <taxon>Squamata</taxon>
        <taxon>Bifurcata</taxon>
        <taxon>Unidentata</taxon>
        <taxon>Episquamata</taxon>
        <taxon>Toxicofera</taxon>
        <taxon>Iguania</taxon>
        <taxon>Phrynosomatidae</taxon>
        <taxon>Phrynosomatinae</taxon>
        <taxon>Phrynosoma</taxon>
    </lineage>
</organism>
<evidence type="ECO:0000256" key="3">
    <source>
        <dbReference type="ARBA" id="ARBA00022475"/>
    </source>
</evidence>
<protein>
    <recommendedName>
        <fullName evidence="13">Integrin beta</fullName>
    </recommendedName>
</protein>
<dbReference type="InterPro" id="IPR033760">
    <property type="entry name" value="Integrin_beta_N"/>
</dbReference>
<comment type="similarity">
    <text evidence="2 13">Belongs to the integrin beta chain family.</text>
</comment>
<keyword evidence="5 13" id="KW-0812">Transmembrane</keyword>
<keyword evidence="9 13" id="KW-0401">Integrin</keyword>
<evidence type="ECO:0000256" key="12">
    <source>
        <dbReference type="ARBA" id="ARBA00023180"/>
    </source>
</evidence>
<keyword evidence="4" id="KW-0245">EGF-like domain</keyword>
<evidence type="ECO:0000256" key="2">
    <source>
        <dbReference type="ARBA" id="ARBA00007449"/>
    </source>
</evidence>
<keyword evidence="13" id="KW-0130">Cell adhesion</keyword>
<feature type="domain" description="Integrin beta subunit VWA" evidence="14">
    <location>
        <begin position="26"/>
        <end position="414"/>
    </location>
</feature>
<dbReference type="InterPro" id="IPR002369">
    <property type="entry name" value="Integrin_bsu_VWA"/>
</dbReference>
<comment type="caution">
    <text evidence="16">The sequence shown here is derived from an EMBL/GenBank/DDBJ whole genome shotgun (WGS) entry which is preliminary data.</text>
</comment>
<dbReference type="InterPro" id="IPR015812">
    <property type="entry name" value="Integrin_bsu"/>
</dbReference>
<evidence type="ECO:0000256" key="10">
    <source>
        <dbReference type="ARBA" id="ARBA00023136"/>
    </source>
</evidence>
<dbReference type="SUPFAM" id="SSF53300">
    <property type="entry name" value="vWA-like"/>
    <property type="match status" value="1"/>
</dbReference>
<dbReference type="Pfam" id="PF00362">
    <property type="entry name" value="Integrin_beta"/>
    <property type="match status" value="1"/>
</dbReference>
<evidence type="ECO:0000256" key="13">
    <source>
        <dbReference type="RuleBase" id="RU000633"/>
    </source>
</evidence>
<dbReference type="Proteomes" id="UP000826234">
    <property type="component" value="Unassembled WGS sequence"/>
</dbReference>
<evidence type="ECO:0000256" key="6">
    <source>
        <dbReference type="ARBA" id="ARBA00022729"/>
    </source>
</evidence>
<keyword evidence="7" id="KW-0677">Repeat</keyword>
<evidence type="ECO:0000256" key="9">
    <source>
        <dbReference type="ARBA" id="ARBA00023037"/>
    </source>
</evidence>
<keyword evidence="3" id="KW-1003">Cell membrane</keyword>
<keyword evidence="12" id="KW-0325">Glycoprotein</keyword>
<comment type="subcellular location">
    <subcellularLocation>
        <location evidence="1 13">Cell membrane</location>
        <topology evidence="1 13">Single-pass type I membrane protein</topology>
    </subcellularLocation>
</comment>
<keyword evidence="17" id="KW-1185">Reference proteome</keyword>
<gene>
    <name evidence="16" type="ORF">JD844_010789</name>
</gene>
<dbReference type="EMBL" id="JAIPUX010000439">
    <property type="protein sequence ID" value="KAH0629035.1"/>
    <property type="molecule type" value="Genomic_DNA"/>
</dbReference>
<sequence length="414" mass="45643">MRSPSSVLRLIPTSASFADFCLPHPSCDECIQSHPICAWCKQLDFVQPGESDTGRCAPRLELEHRGCRPSEIVDPRGKQSILENRPLSNSTQHQTITQLAPQKIALQLRPGEEQSFIVRFKRAEGYPVDLYYLMDLSYSMKDDLENIKRLGSDLLAVLRNITTSAKIGFGSFIDKTVVPYVSTAPSKWQNPCPHLNENCQSPFSYQHVLPLTDNASEFESKVSQQRISGNLDDAEGGFDAIMQAAICKEQIGWREVTKLLVFTSDGAFHMAGDGKLGGAYMPNDGHCHLDVNGLYTKNHLYDYPSVGHLAEVLSEANIQPIFAVTGSRLPMYEELSKLIPKSVVGELKEDSSNVVQLIADAYNSLSSTVNLEHTSDLPPGISVAYDSHCGDSETYGRTEGGECFGVHINQLVSD</sequence>
<dbReference type="PANTHER" id="PTHR10082">
    <property type="entry name" value="INTEGRIN BETA SUBUNIT"/>
    <property type="match status" value="1"/>
</dbReference>
<dbReference type="PANTHER" id="PTHR10082:SF36">
    <property type="entry name" value="INTEGRIN BETA-7"/>
    <property type="match status" value="1"/>
</dbReference>
<evidence type="ECO:0000256" key="5">
    <source>
        <dbReference type="ARBA" id="ARBA00022692"/>
    </source>
</evidence>
<dbReference type="SMART" id="SM00187">
    <property type="entry name" value="INB"/>
    <property type="match status" value="1"/>
</dbReference>
<evidence type="ECO:0000256" key="11">
    <source>
        <dbReference type="ARBA" id="ARBA00023157"/>
    </source>
</evidence>
<evidence type="ECO:0000313" key="16">
    <source>
        <dbReference type="EMBL" id="KAH0629035.1"/>
    </source>
</evidence>
<dbReference type="Pfam" id="PF17205">
    <property type="entry name" value="PSI_integrin"/>
    <property type="match status" value="1"/>
</dbReference>
<keyword evidence="8" id="KW-1133">Transmembrane helix</keyword>
<keyword evidence="11" id="KW-1015">Disulfide bond</keyword>
<evidence type="ECO:0000256" key="8">
    <source>
        <dbReference type="ARBA" id="ARBA00022989"/>
    </source>
</evidence>
<name>A0ABQ7TGZ5_PHRPL</name>